<gene>
    <name evidence="6" type="ORF">EV193_103292</name>
</gene>
<dbReference type="PANTHER" id="PTHR30055">
    <property type="entry name" value="HTH-TYPE TRANSCRIPTIONAL REGULATOR RUTR"/>
    <property type="match status" value="1"/>
</dbReference>
<dbReference type="GO" id="GO:0003700">
    <property type="term" value="F:DNA-binding transcription factor activity"/>
    <property type="evidence" value="ECO:0007669"/>
    <property type="project" value="TreeGrafter"/>
</dbReference>
<dbReference type="PANTHER" id="PTHR30055:SF220">
    <property type="entry name" value="TETR-FAMILY REGULATORY PROTEIN"/>
    <property type="match status" value="1"/>
</dbReference>
<dbReference type="InterPro" id="IPR001647">
    <property type="entry name" value="HTH_TetR"/>
</dbReference>
<dbReference type="Gene3D" id="1.10.357.10">
    <property type="entry name" value="Tetracycline Repressor, domain 2"/>
    <property type="match status" value="1"/>
</dbReference>
<evidence type="ECO:0000256" key="4">
    <source>
        <dbReference type="PROSITE-ProRule" id="PRU00335"/>
    </source>
</evidence>
<organism evidence="6 7">
    <name type="scientific">Herbihabitans rhizosphaerae</name>
    <dbReference type="NCBI Taxonomy" id="1872711"/>
    <lineage>
        <taxon>Bacteria</taxon>
        <taxon>Bacillati</taxon>
        <taxon>Actinomycetota</taxon>
        <taxon>Actinomycetes</taxon>
        <taxon>Pseudonocardiales</taxon>
        <taxon>Pseudonocardiaceae</taxon>
        <taxon>Herbihabitans</taxon>
    </lineage>
</organism>
<comment type="caution">
    <text evidence="6">The sequence shown here is derived from an EMBL/GenBank/DDBJ whole genome shotgun (WGS) entry which is preliminary data.</text>
</comment>
<keyword evidence="2 4" id="KW-0238">DNA-binding</keyword>
<feature type="domain" description="HTH tetR-type" evidence="5">
    <location>
        <begin position="23"/>
        <end position="83"/>
    </location>
</feature>
<accession>A0A4Q7KW50</accession>
<dbReference type="AlphaFoldDB" id="A0A4Q7KW50"/>
<evidence type="ECO:0000259" key="5">
    <source>
        <dbReference type="PROSITE" id="PS50977"/>
    </source>
</evidence>
<dbReference type="SUPFAM" id="SSF48498">
    <property type="entry name" value="Tetracyclin repressor-like, C-terminal domain"/>
    <property type="match status" value="1"/>
</dbReference>
<keyword evidence="7" id="KW-1185">Reference proteome</keyword>
<feature type="DNA-binding region" description="H-T-H motif" evidence="4">
    <location>
        <begin position="46"/>
        <end position="65"/>
    </location>
</feature>
<evidence type="ECO:0000256" key="2">
    <source>
        <dbReference type="ARBA" id="ARBA00023125"/>
    </source>
</evidence>
<dbReference type="InterPro" id="IPR009057">
    <property type="entry name" value="Homeodomain-like_sf"/>
</dbReference>
<dbReference type="Pfam" id="PF13305">
    <property type="entry name" value="TetR_C_33"/>
    <property type="match status" value="1"/>
</dbReference>
<dbReference type="EMBL" id="SGWQ01000003">
    <property type="protein sequence ID" value="RZS40974.1"/>
    <property type="molecule type" value="Genomic_DNA"/>
</dbReference>
<dbReference type="Proteomes" id="UP000294257">
    <property type="component" value="Unassembled WGS sequence"/>
</dbReference>
<dbReference type="InterPro" id="IPR036271">
    <property type="entry name" value="Tet_transcr_reg_TetR-rel_C_sf"/>
</dbReference>
<dbReference type="Pfam" id="PF00440">
    <property type="entry name" value="TetR_N"/>
    <property type="match status" value="1"/>
</dbReference>
<evidence type="ECO:0000313" key="7">
    <source>
        <dbReference type="Proteomes" id="UP000294257"/>
    </source>
</evidence>
<keyword evidence="3" id="KW-0804">Transcription</keyword>
<reference evidence="6 7" key="1">
    <citation type="submission" date="2019-02" db="EMBL/GenBank/DDBJ databases">
        <title>Genomic Encyclopedia of Type Strains, Phase IV (KMG-IV): sequencing the most valuable type-strain genomes for metagenomic binning, comparative biology and taxonomic classification.</title>
        <authorList>
            <person name="Goeker M."/>
        </authorList>
    </citation>
    <scope>NUCLEOTIDE SEQUENCE [LARGE SCALE GENOMIC DNA]</scope>
    <source>
        <strain evidence="6 7">DSM 101727</strain>
    </source>
</reference>
<evidence type="ECO:0000313" key="6">
    <source>
        <dbReference type="EMBL" id="RZS40974.1"/>
    </source>
</evidence>
<name>A0A4Q7KW50_9PSEU</name>
<evidence type="ECO:0000256" key="1">
    <source>
        <dbReference type="ARBA" id="ARBA00023015"/>
    </source>
</evidence>
<dbReference type="SUPFAM" id="SSF46689">
    <property type="entry name" value="Homeodomain-like"/>
    <property type="match status" value="1"/>
</dbReference>
<dbReference type="InterPro" id="IPR025996">
    <property type="entry name" value="MT1864/Rv1816-like_C"/>
</dbReference>
<keyword evidence="1" id="KW-0805">Transcription regulation</keyword>
<dbReference type="PROSITE" id="PS50977">
    <property type="entry name" value="HTH_TETR_2"/>
    <property type="match status" value="1"/>
</dbReference>
<protein>
    <submittedName>
        <fullName evidence="6">TetR family transcriptional regulator</fullName>
    </submittedName>
</protein>
<sequence length="237" mass="25207">MFMGVNIGLMVLSGTPKRGYHHGDLRNALIQAAASLASESGPGSVTVRAAARVVGVTPTAAYRHFAGHEELMIATRDYAFDQLGAAMVARLSLVPDLADPRARALARLGAFGRGYLDFALEQPGLFRTSCAGGVEPLPKLGDLEPDSGFGMLVRGMDELVEVGLLAPERRPFAEFVAWSTVHGFALLVLNGQLHELDEDTRDAAFARVLEVVGEGLGSTGLSDELRAALVDIARRKP</sequence>
<evidence type="ECO:0000256" key="3">
    <source>
        <dbReference type="ARBA" id="ARBA00023163"/>
    </source>
</evidence>
<proteinExistence type="predicted"/>
<dbReference type="GO" id="GO:0000976">
    <property type="term" value="F:transcription cis-regulatory region binding"/>
    <property type="evidence" value="ECO:0007669"/>
    <property type="project" value="TreeGrafter"/>
</dbReference>
<dbReference type="InterPro" id="IPR050109">
    <property type="entry name" value="HTH-type_TetR-like_transc_reg"/>
</dbReference>